<dbReference type="Proteomes" id="UP000008718">
    <property type="component" value="Chromosome"/>
</dbReference>
<dbReference type="STRING" id="694427.Palpr_2367"/>
<dbReference type="HOGENOM" id="CLU_2047389_0_0_10"/>
<evidence type="ECO:0000313" key="2">
    <source>
        <dbReference type="Proteomes" id="UP000008718"/>
    </source>
</evidence>
<organism evidence="1 2">
    <name type="scientific">Paludibacter propionicigenes (strain DSM 17365 / JCM 13257 / WB4)</name>
    <dbReference type="NCBI Taxonomy" id="694427"/>
    <lineage>
        <taxon>Bacteria</taxon>
        <taxon>Pseudomonadati</taxon>
        <taxon>Bacteroidota</taxon>
        <taxon>Bacteroidia</taxon>
        <taxon>Bacteroidales</taxon>
        <taxon>Paludibacteraceae</taxon>
        <taxon>Paludibacter</taxon>
    </lineage>
</organism>
<protein>
    <submittedName>
        <fullName evidence="1">Uncharacterized protein</fullName>
    </submittedName>
</protein>
<dbReference type="RefSeq" id="WP_013445869.1">
    <property type="nucleotide sequence ID" value="NC_014734.1"/>
</dbReference>
<dbReference type="eggNOG" id="ENOG5032YWS">
    <property type="taxonomic scope" value="Bacteria"/>
</dbReference>
<gene>
    <name evidence="1" type="ordered locus">Palpr_2367</name>
</gene>
<dbReference type="EMBL" id="CP002345">
    <property type="protein sequence ID" value="ADQ80500.1"/>
    <property type="molecule type" value="Genomic_DNA"/>
</dbReference>
<sequence>MKKTFFCLLALFYFGLPEVKSQTLNDIPIKDINVQYLQIVGRALNSGRAFDIEIDFGQATKIFSSKETRVKDENGKSVKFNSMIDALNLFCKNGYKFVTVYVNSSAERPIYYYLLEKTSK</sequence>
<proteinExistence type="predicted"/>
<dbReference type="KEGG" id="ppn:Palpr_2367"/>
<keyword evidence="2" id="KW-1185">Reference proteome</keyword>
<dbReference type="OrthoDB" id="5873496at2"/>
<name>E4T706_PALPW</name>
<dbReference type="AlphaFoldDB" id="E4T706"/>
<reference key="1">
    <citation type="submission" date="2010-11" db="EMBL/GenBank/DDBJ databases">
        <title>The complete genome of Paludibacter propionicigenes DSM 17365.</title>
        <authorList>
            <consortium name="US DOE Joint Genome Institute (JGI-PGF)"/>
            <person name="Lucas S."/>
            <person name="Copeland A."/>
            <person name="Lapidus A."/>
            <person name="Bruce D."/>
            <person name="Goodwin L."/>
            <person name="Pitluck S."/>
            <person name="Kyrpides N."/>
            <person name="Mavromatis K."/>
            <person name="Ivanova N."/>
            <person name="Munk A.C."/>
            <person name="Brettin T."/>
            <person name="Detter J.C."/>
            <person name="Han C."/>
            <person name="Tapia R."/>
            <person name="Land M."/>
            <person name="Hauser L."/>
            <person name="Markowitz V."/>
            <person name="Cheng J.-F."/>
            <person name="Hugenholtz P."/>
            <person name="Woyke T."/>
            <person name="Wu D."/>
            <person name="Gronow S."/>
            <person name="Wellnitz S."/>
            <person name="Brambilla E."/>
            <person name="Klenk H.-P."/>
            <person name="Eisen J.A."/>
        </authorList>
    </citation>
    <scope>NUCLEOTIDE SEQUENCE</scope>
    <source>
        <strain>WB4</strain>
    </source>
</reference>
<reference evidence="1 2" key="2">
    <citation type="journal article" date="2011" name="Stand. Genomic Sci.">
        <title>Complete genome sequence of Paludibacter propionicigenes type strain (WB4).</title>
        <authorList>
            <person name="Gronow S."/>
            <person name="Munk C."/>
            <person name="Lapidus A."/>
            <person name="Nolan M."/>
            <person name="Lucas S."/>
            <person name="Hammon N."/>
            <person name="Deshpande S."/>
            <person name="Cheng J.F."/>
            <person name="Tapia R."/>
            <person name="Han C."/>
            <person name="Goodwin L."/>
            <person name="Pitluck S."/>
            <person name="Liolios K."/>
            <person name="Ivanova N."/>
            <person name="Mavromatis K."/>
            <person name="Mikhailova N."/>
            <person name="Pati A."/>
            <person name="Chen A."/>
            <person name="Palaniappan K."/>
            <person name="Land M."/>
            <person name="Hauser L."/>
            <person name="Chang Y.J."/>
            <person name="Jeffries C.D."/>
            <person name="Brambilla E."/>
            <person name="Rohde M."/>
            <person name="Goker M."/>
            <person name="Detter J.C."/>
            <person name="Woyke T."/>
            <person name="Bristow J."/>
            <person name="Eisen J.A."/>
            <person name="Markowitz V."/>
            <person name="Hugenholtz P."/>
            <person name="Kyrpides N.C."/>
            <person name="Klenk H.P."/>
        </authorList>
    </citation>
    <scope>NUCLEOTIDE SEQUENCE [LARGE SCALE GENOMIC DNA]</scope>
    <source>
        <strain evidence="2">DSM 17365 / JCM 13257 / WB4</strain>
    </source>
</reference>
<accession>E4T706</accession>
<evidence type="ECO:0000313" key="1">
    <source>
        <dbReference type="EMBL" id="ADQ80500.1"/>
    </source>
</evidence>